<dbReference type="InterPro" id="IPR038128">
    <property type="entry name" value="Gamma_PGA_hydro_sf"/>
</dbReference>
<gene>
    <name evidence="1" type="ORF">dsmv_1845</name>
</gene>
<evidence type="ECO:0008006" key="3">
    <source>
        <dbReference type="Google" id="ProtNLM"/>
    </source>
</evidence>
<accession>S7TXP2</accession>
<comment type="caution">
    <text evidence="1">The sequence shown here is derived from an EMBL/GenBank/DDBJ whole genome shotgun (WGS) entry which is preliminary data.</text>
</comment>
<dbReference type="EMBL" id="ATHJ01000071">
    <property type="protein sequence ID" value="EPR41846.1"/>
    <property type="molecule type" value="Genomic_DNA"/>
</dbReference>
<dbReference type="STRING" id="897.B2D07_00290"/>
<dbReference type="Pfam" id="PF05908">
    <property type="entry name" value="Gamma_PGA_hydro"/>
    <property type="match status" value="1"/>
</dbReference>
<dbReference type="InterPro" id="IPR008585">
    <property type="entry name" value="Gamma_PGA_hydro"/>
</dbReference>
<protein>
    <recommendedName>
        <fullName evidence="3">Replication protein</fullName>
    </recommendedName>
</protein>
<dbReference type="Proteomes" id="UP000014977">
    <property type="component" value="Unassembled WGS sequence"/>
</dbReference>
<organism evidence="1 2">
    <name type="scientific">Desulfococcus multivorans DSM 2059</name>
    <dbReference type="NCBI Taxonomy" id="1121405"/>
    <lineage>
        <taxon>Bacteria</taxon>
        <taxon>Pseudomonadati</taxon>
        <taxon>Thermodesulfobacteriota</taxon>
        <taxon>Desulfobacteria</taxon>
        <taxon>Desulfobacterales</taxon>
        <taxon>Desulfococcaceae</taxon>
        <taxon>Desulfococcus</taxon>
    </lineage>
</organism>
<proteinExistence type="predicted"/>
<name>S7TXP2_DESML</name>
<evidence type="ECO:0000313" key="2">
    <source>
        <dbReference type="Proteomes" id="UP000014977"/>
    </source>
</evidence>
<sequence length="227" mass="25416">MILFKKGDLYRGGMDRYSSFENLNACERRGIDYRIRWRLGSTGVAILSIHGGEIEPGSTRIANAIAGWDHSFYAFEGIKPGGNLALHITSTRFDEPTVLDIVCQSDVAISIHGSAIMTPIVHLGGLDAELKHHIRRELHESGFQATDCIDRRFGATSLKNICNLCRRGMGVQMEISRGLRLMMFQDLTPEGRYYSTAIFTRFTEAVRRAVSPFALIYAETRPLTNTD</sequence>
<evidence type="ECO:0000313" key="1">
    <source>
        <dbReference type="EMBL" id="EPR41846.1"/>
    </source>
</evidence>
<dbReference type="RefSeq" id="WP_020876227.1">
    <property type="nucleotide sequence ID" value="NZ_ATHJ01000071.1"/>
</dbReference>
<dbReference type="AlphaFoldDB" id="S7TXP2"/>
<keyword evidence="2" id="KW-1185">Reference proteome</keyword>
<reference evidence="1 2" key="1">
    <citation type="journal article" date="2013" name="Genome Announc.">
        <title>Draft genome sequences for three mercury-methylating, sulfate-reducing bacteria.</title>
        <authorList>
            <person name="Brown S.D."/>
            <person name="Hurt R.A.Jr."/>
            <person name="Gilmour C.C."/>
            <person name="Elias D.A."/>
        </authorList>
    </citation>
    <scope>NUCLEOTIDE SEQUENCE [LARGE SCALE GENOMIC DNA]</scope>
    <source>
        <strain evidence="1 2">DSM 2059</strain>
    </source>
</reference>
<dbReference type="eggNOG" id="COG4195">
    <property type="taxonomic scope" value="Bacteria"/>
</dbReference>
<dbReference type="OrthoDB" id="7721587at2"/>
<dbReference type="Gene3D" id="3.40.630.100">
    <property type="entry name" value="Poly-gamma-glutamate hydrolase, zinc-binding motif"/>
    <property type="match status" value="1"/>
</dbReference>
<dbReference type="PATRIC" id="fig|1121405.3.peg.1306"/>